<dbReference type="STRING" id="436010.A0A167UP21"/>
<proteinExistence type="predicted"/>
<feature type="region of interest" description="Disordered" evidence="1">
    <location>
        <begin position="90"/>
        <end position="109"/>
    </location>
</feature>
<gene>
    <name evidence="2" type="ORF">FIBSPDRAFT_878830</name>
</gene>
<protein>
    <submittedName>
        <fullName evidence="2">Uncharacterized protein</fullName>
    </submittedName>
</protein>
<dbReference type="OrthoDB" id="3263403at2759"/>
<keyword evidence="3" id="KW-1185">Reference proteome</keyword>
<feature type="compositionally biased region" description="Pro residues" evidence="1">
    <location>
        <begin position="100"/>
        <end position="109"/>
    </location>
</feature>
<organism evidence="2 3">
    <name type="scientific">Athelia psychrophila</name>
    <dbReference type="NCBI Taxonomy" id="1759441"/>
    <lineage>
        <taxon>Eukaryota</taxon>
        <taxon>Fungi</taxon>
        <taxon>Dikarya</taxon>
        <taxon>Basidiomycota</taxon>
        <taxon>Agaricomycotina</taxon>
        <taxon>Agaricomycetes</taxon>
        <taxon>Agaricomycetidae</taxon>
        <taxon>Atheliales</taxon>
        <taxon>Atheliaceae</taxon>
        <taxon>Athelia</taxon>
    </lineage>
</organism>
<sequence length="109" mass="12126">MNGMDIEPPISALPGASFGRLSEDEEEVLTSEEECAITIFDEDDDRPGEHSCTLCRLRFEDGLADTPETYINPSMDVLIAHCKEEHPTVWDSLRHTRPSESPPESPVPS</sequence>
<evidence type="ECO:0000256" key="1">
    <source>
        <dbReference type="SAM" id="MobiDB-lite"/>
    </source>
</evidence>
<accession>A0A167UP21</accession>
<name>A0A167UP21_9AGAM</name>
<evidence type="ECO:0000313" key="3">
    <source>
        <dbReference type="Proteomes" id="UP000076532"/>
    </source>
</evidence>
<dbReference type="EMBL" id="KV417955">
    <property type="protein sequence ID" value="KZP04140.1"/>
    <property type="molecule type" value="Genomic_DNA"/>
</dbReference>
<evidence type="ECO:0000313" key="2">
    <source>
        <dbReference type="EMBL" id="KZP04140.1"/>
    </source>
</evidence>
<dbReference type="AlphaFoldDB" id="A0A167UP21"/>
<reference evidence="2 3" key="1">
    <citation type="journal article" date="2016" name="Mol. Biol. Evol.">
        <title>Comparative Genomics of Early-Diverging Mushroom-Forming Fungi Provides Insights into the Origins of Lignocellulose Decay Capabilities.</title>
        <authorList>
            <person name="Nagy L.G."/>
            <person name="Riley R."/>
            <person name="Tritt A."/>
            <person name="Adam C."/>
            <person name="Daum C."/>
            <person name="Floudas D."/>
            <person name="Sun H."/>
            <person name="Yadav J.S."/>
            <person name="Pangilinan J."/>
            <person name="Larsson K.H."/>
            <person name="Matsuura K."/>
            <person name="Barry K."/>
            <person name="Labutti K."/>
            <person name="Kuo R."/>
            <person name="Ohm R.A."/>
            <person name="Bhattacharya S.S."/>
            <person name="Shirouzu T."/>
            <person name="Yoshinaga Y."/>
            <person name="Martin F.M."/>
            <person name="Grigoriev I.V."/>
            <person name="Hibbett D.S."/>
        </authorList>
    </citation>
    <scope>NUCLEOTIDE SEQUENCE [LARGE SCALE GENOMIC DNA]</scope>
    <source>
        <strain evidence="2 3">CBS 109695</strain>
    </source>
</reference>
<dbReference type="Proteomes" id="UP000076532">
    <property type="component" value="Unassembled WGS sequence"/>
</dbReference>